<proteinExistence type="predicted"/>
<evidence type="ECO:0000256" key="5">
    <source>
        <dbReference type="SAM" id="Phobius"/>
    </source>
</evidence>
<dbReference type="Proteomes" id="UP000317990">
    <property type="component" value="Unassembled WGS sequence"/>
</dbReference>
<keyword evidence="2 5" id="KW-0812">Transmembrane</keyword>
<feature type="transmembrane region" description="Helical" evidence="5">
    <location>
        <begin position="184"/>
        <end position="202"/>
    </location>
</feature>
<accession>A0A524RRX6</accession>
<dbReference type="InterPro" id="IPR004837">
    <property type="entry name" value="NaCa_Exmemb"/>
</dbReference>
<feature type="domain" description="Sodium/calcium exchanger membrane region" evidence="6">
    <location>
        <begin position="184"/>
        <end position="280"/>
    </location>
</feature>
<dbReference type="InterPro" id="IPR044880">
    <property type="entry name" value="NCX_ion-bd_dom_sf"/>
</dbReference>
<evidence type="ECO:0000256" key="1">
    <source>
        <dbReference type="ARBA" id="ARBA00004141"/>
    </source>
</evidence>
<evidence type="ECO:0000313" key="8">
    <source>
        <dbReference type="Proteomes" id="UP000317990"/>
    </source>
</evidence>
<protein>
    <recommendedName>
        <fullName evidence="6">Sodium/calcium exchanger membrane region domain-containing protein</fullName>
    </recommendedName>
</protein>
<dbReference type="GO" id="GO:0016020">
    <property type="term" value="C:membrane"/>
    <property type="evidence" value="ECO:0007669"/>
    <property type="project" value="UniProtKB-SubCell"/>
</dbReference>
<name>A0A524RRX6_9CHRO</name>
<evidence type="ECO:0000256" key="3">
    <source>
        <dbReference type="ARBA" id="ARBA00022989"/>
    </source>
</evidence>
<comment type="subcellular location">
    <subcellularLocation>
        <location evidence="1">Membrane</location>
        <topology evidence="1">Multi-pass membrane protein</topology>
    </subcellularLocation>
</comment>
<feature type="domain" description="Sodium/calcium exchanger membrane region" evidence="6">
    <location>
        <begin position="14"/>
        <end position="149"/>
    </location>
</feature>
<comment type="caution">
    <text evidence="7">The sequence shown here is derived from an EMBL/GenBank/DDBJ whole genome shotgun (WGS) entry which is preliminary data.</text>
</comment>
<keyword evidence="4 5" id="KW-0472">Membrane</keyword>
<keyword evidence="3 5" id="KW-1133">Transmembrane helix</keyword>
<dbReference type="Gene3D" id="1.20.1420.30">
    <property type="entry name" value="NCX, central ion-binding region"/>
    <property type="match status" value="1"/>
</dbReference>
<evidence type="ECO:0000256" key="4">
    <source>
        <dbReference type="ARBA" id="ARBA00023136"/>
    </source>
</evidence>
<organism evidence="7 8">
    <name type="scientific">Aphanocapsa feldmannii 277cV</name>
    <dbReference type="NCBI Taxonomy" id="2507553"/>
    <lineage>
        <taxon>Bacteria</taxon>
        <taxon>Bacillati</taxon>
        <taxon>Cyanobacteriota</taxon>
        <taxon>Cyanophyceae</taxon>
        <taxon>Oscillatoriophycideae</taxon>
        <taxon>Chroococcales</taxon>
        <taxon>Microcystaceae</taxon>
        <taxon>Aphanocapsa</taxon>
    </lineage>
</organism>
<dbReference type="GO" id="GO:0055085">
    <property type="term" value="P:transmembrane transport"/>
    <property type="evidence" value="ECO:0007669"/>
    <property type="project" value="InterPro"/>
</dbReference>
<gene>
    <name evidence="7" type="ORF">ERJ67_00915</name>
</gene>
<dbReference type="EMBL" id="SRMO01000021">
    <property type="protein sequence ID" value="TGG96299.1"/>
    <property type="molecule type" value="Genomic_DNA"/>
</dbReference>
<feature type="transmembrane region" description="Helical" evidence="5">
    <location>
        <begin position="51"/>
        <end position="70"/>
    </location>
</feature>
<sequence>MAMPNPALIQALLHLLIAISITVASVRWLMVSGIQQLSDSLGWSAKAKGQLIGFATSLPELVVVLAAAWAGVFSAGFWNIAASNIINLVLFLSAVVVYLQQRELLNPRFIEELCFCSFSVILPVVLAFVDLHRSPALALVLIGTFIGYQMLNRVLATLKGKQGVEFRGDDDDAGAGRGGAGRGVFMALAGMLIVLGCGEALSSSTHELVQVFAIPAWAVGWLLGVVTSLPEMTSFFELYAISQRRGLLHELDDTQAGLDALVSSNMANIALIYPLGLLLALAVGRG</sequence>
<evidence type="ECO:0000259" key="6">
    <source>
        <dbReference type="Pfam" id="PF01699"/>
    </source>
</evidence>
<feature type="transmembrane region" description="Helical" evidence="5">
    <location>
        <begin position="135"/>
        <end position="151"/>
    </location>
</feature>
<dbReference type="Pfam" id="PF01699">
    <property type="entry name" value="Na_Ca_ex"/>
    <property type="match status" value="2"/>
</dbReference>
<evidence type="ECO:0000256" key="2">
    <source>
        <dbReference type="ARBA" id="ARBA00022692"/>
    </source>
</evidence>
<feature type="transmembrane region" description="Helical" evidence="5">
    <location>
        <begin position="12"/>
        <end position="30"/>
    </location>
</feature>
<evidence type="ECO:0000313" key="7">
    <source>
        <dbReference type="EMBL" id="TGG96299.1"/>
    </source>
</evidence>
<reference evidence="7 8" key="1">
    <citation type="journal article" date="2019" name="mSystems">
        <title>Life at home and on the roam: Genomic adaptions reflect the dual lifestyle of an intracellular, facultative symbiont.</title>
        <authorList>
            <person name="Burgsdorf I."/>
        </authorList>
    </citation>
    <scope>NUCLEOTIDE SEQUENCE [LARGE SCALE GENOMIC DNA]</scope>
    <source>
        <strain evidence="7">277cV</strain>
    </source>
</reference>
<feature type="transmembrane region" description="Helical" evidence="5">
    <location>
        <begin position="208"/>
        <end position="229"/>
    </location>
</feature>
<feature type="transmembrane region" description="Helical" evidence="5">
    <location>
        <begin position="76"/>
        <end position="97"/>
    </location>
</feature>
<dbReference type="AlphaFoldDB" id="A0A524RRX6"/>
<feature type="transmembrane region" description="Helical" evidence="5">
    <location>
        <begin position="109"/>
        <end position="129"/>
    </location>
</feature>